<feature type="compositionally biased region" description="Basic and acidic residues" evidence="1">
    <location>
        <begin position="118"/>
        <end position="127"/>
    </location>
</feature>
<evidence type="ECO:0000313" key="3">
    <source>
        <dbReference type="Proteomes" id="UP001500897"/>
    </source>
</evidence>
<reference evidence="3" key="1">
    <citation type="journal article" date="2019" name="Int. J. Syst. Evol. Microbiol.">
        <title>The Global Catalogue of Microorganisms (GCM) 10K type strain sequencing project: providing services to taxonomists for standard genome sequencing and annotation.</title>
        <authorList>
            <consortium name="The Broad Institute Genomics Platform"/>
            <consortium name="The Broad Institute Genome Sequencing Center for Infectious Disease"/>
            <person name="Wu L."/>
            <person name="Ma J."/>
        </authorList>
    </citation>
    <scope>NUCLEOTIDE SEQUENCE [LARGE SCALE GENOMIC DNA]</scope>
    <source>
        <strain evidence="3">JCM 14559</strain>
    </source>
</reference>
<keyword evidence="3" id="KW-1185">Reference proteome</keyword>
<protein>
    <recommendedName>
        <fullName evidence="4">Secreted protein</fullName>
    </recommendedName>
</protein>
<gene>
    <name evidence="2" type="ORF">GCM10009759_43200</name>
</gene>
<comment type="caution">
    <text evidence="2">The sequence shown here is derived from an EMBL/GenBank/DDBJ whole genome shotgun (WGS) entry which is preliminary data.</text>
</comment>
<evidence type="ECO:0000256" key="1">
    <source>
        <dbReference type="SAM" id="MobiDB-lite"/>
    </source>
</evidence>
<name>A0ABP5ISE2_9ACTN</name>
<sequence>MRLLLRLVLRLLVGAALRLVRVGGAVRGVHGHRTPRRSVPVRLCVGECGESALVRTPPAGCRVHQPQKSAPLRHPMGSRVPTGGVFDRVAPVPGGLAAPAGERRLRPETRGMLAARFPRGEEAGDRV</sequence>
<organism evidence="2 3">
    <name type="scientific">Kitasatospora saccharophila</name>
    <dbReference type="NCBI Taxonomy" id="407973"/>
    <lineage>
        <taxon>Bacteria</taxon>
        <taxon>Bacillati</taxon>
        <taxon>Actinomycetota</taxon>
        <taxon>Actinomycetes</taxon>
        <taxon>Kitasatosporales</taxon>
        <taxon>Streptomycetaceae</taxon>
        <taxon>Kitasatospora</taxon>
    </lineage>
</organism>
<feature type="compositionally biased region" description="Low complexity" evidence="1">
    <location>
        <begin position="89"/>
        <end position="100"/>
    </location>
</feature>
<feature type="region of interest" description="Disordered" evidence="1">
    <location>
        <begin position="59"/>
        <end position="127"/>
    </location>
</feature>
<dbReference type="EMBL" id="BAAANS010000029">
    <property type="protein sequence ID" value="GAA2105772.1"/>
    <property type="molecule type" value="Genomic_DNA"/>
</dbReference>
<evidence type="ECO:0000313" key="2">
    <source>
        <dbReference type="EMBL" id="GAA2105772.1"/>
    </source>
</evidence>
<evidence type="ECO:0008006" key="4">
    <source>
        <dbReference type="Google" id="ProtNLM"/>
    </source>
</evidence>
<dbReference type="Proteomes" id="UP001500897">
    <property type="component" value="Unassembled WGS sequence"/>
</dbReference>
<accession>A0ABP5ISE2</accession>
<proteinExistence type="predicted"/>